<evidence type="ECO:0000256" key="1">
    <source>
        <dbReference type="SAM" id="MobiDB-lite"/>
    </source>
</evidence>
<reference evidence="4" key="1">
    <citation type="journal article" date="2019" name="bioRxiv">
        <title>Genomics, evolutionary history and diagnostics of the Alternaria alternata species group including apple and Asian pear pathotypes.</title>
        <authorList>
            <person name="Armitage A.D."/>
            <person name="Cockerton H.M."/>
            <person name="Sreenivasaprasad S."/>
            <person name="Woodhall J.W."/>
            <person name="Lane C.R."/>
            <person name="Harrison R.J."/>
            <person name="Clarkson J.P."/>
        </authorList>
    </citation>
    <scope>NUCLEOTIDE SEQUENCE [LARGE SCALE GENOMIC DNA]</scope>
    <source>
        <strain evidence="4">FERA 1082</strain>
    </source>
</reference>
<organism evidence="3 4">
    <name type="scientific">Alternaria tenuissima</name>
    <dbReference type="NCBI Taxonomy" id="119927"/>
    <lineage>
        <taxon>Eukaryota</taxon>
        <taxon>Fungi</taxon>
        <taxon>Dikarya</taxon>
        <taxon>Ascomycota</taxon>
        <taxon>Pezizomycotina</taxon>
        <taxon>Dothideomycetes</taxon>
        <taxon>Pleosporomycetidae</taxon>
        <taxon>Pleosporales</taxon>
        <taxon>Pleosporineae</taxon>
        <taxon>Pleosporaceae</taxon>
        <taxon>Alternaria</taxon>
        <taxon>Alternaria sect. Alternaria</taxon>
        <taxon>Alternaria alternata complex</taxon>
    </lineage>
</organism>
<comment type="caution">
    <text evidence="3">The sequence shown here is derived from an EMBL/GenBank/DDBJ whole genome shotgun (WGS) entry which is preliminary data.</text>
</comment>
<evidence type="ECO:0000313" key="4">
    <source>
        <dbReference type="Proteomes" id="UP000292402"/>
    </source>
</evidence>
<keyword evidence="2" id="KW-1133">Transmembrane helix</keyword>
<accession>A0A4Q4MMR2</accession>
<proteinExistence type="predicted"/>
<protein>
    <submittedName>
        <fullName evidence="3">Uncharacterized protein</fullName>
    </submittedName>
</protein>
<evidence type="ECO:0000256" key="2">
    <source>
        <dbReference type="SAM" id="Phobius"/>
    </source>
</evidence>
<feature type="transmembrane region" description="Helical" evidence="2">
    <location>
        <begin position="195"/>
        <end position="216"/>
    </location>
</feature>
<dbReference type="EMBL" id="PDXA01000009">
    <property type="protein sequence ID" value="RYN55195.1"/>
    <property type="molecule type" value="Genomic_DNA"/>
</dbReference>
<evidence type="ECO:0000313" key="3">
    <source>
        <dbReference type="EMBL" id="RYN55195.1"/>
    </source>
</evidence>
<feature type="compositionally biased region" description="Low complexity" evidence="1">
    <location>
        <begin position="151"/>
        <end position="177"/>
    </location>
</feature>
<gene>
    <name evidence="3" type="ORF">AA0114_g3548</name>
</gene>
<name>A0A4Q4MMR2_9PLEO</name>
<dbReference type="AlphaFoldDB" id="A0A4Q4MMR2"/>
<feature type="region of interest" description="Disordered" evidence="1">
    <location>
        <begin position="151"/>
        <end position="191"/>
    </location>
</feature>
<keyword evidence="2" id="KW-0472">Membrane</keyword>
<dbReference type="Proteomes" id="UP000292402">
    <property type="component" value="Unassembled WGS sequence"/>
</dbReference>
<keyword evidence="2" id="KW-0812">Transmembrane</keyword>
<sequence>MKPIVAMAISSTTVTVTAVPDPLITPRAELAPRQTSSRDDPALLGWVDATNGQWSDLRSCDYPATYSTSGSYAQCCAPGSSDCIFWSSCSAATLFSPQTSLFCDQGYCNTAVVVPTVGASGGVSYLGCWATSLGQGPFTLIRDIGDVDVAPSSSTVSSEDSTASASPDSTTASGSTSETLTNGAESSTSATPTTGAAAVAMSGSFAGMIGLLAMLFSMI</sequence>